<keyword evidence="1" id="KW-0472">Membrane</keyword>
<dbReference type="InterPro" id="IPR012338">
    <property type="entry name" value="Beta-lactam/transpept-like"/>
</dbReference>
<feature type="transmembrane region" description="Helical" evidence="1">
    <location>
        <begin position="578"/>
        <end position="599"/>
    </location>
</feature>
<dbReference type="AlphaFoldDB" id="E0IF21"/>
<reference evidence="4 5" key="1">
    <citation type="submission" date="2010-07" db="EMBL/GenBank/DDBJ databases">
        <title>The draft genome of Paenibacillus curdlanolyticus YK9.</title>
        <authorList>
            <consortium name="US DOE Joint Genome Institute (JGI-PGF)"/>
            <person name="Lucas S."/>
            <person name="Copeland A."/>
            <person name="Lapidus A."/>
            <person name="Cheng J.-F."/>
            <person name="Bruce D."/>
            <person name="Goodwin L."/>
            <person name="Pitluck S."/>
            <person name="Land M.L."/>
            <person name="Hauser L."/>
            <person name="Chang Y.-J."/>
            <person name="Jeffries C."/>
            <person name="Anderson I.J."/>
            <person name="Johnson E."/>
            <person name="Loganathan U."/>
            <person name="Mulhopadhyay B."/>
            <person name="Kyrpides N."/>
            <person name="Woyke T.J."/>
        </authorList>
    </citation>
    <scope>NUCLEOTIDE SEQUENCE [LARGE SCALE GENOMIC DNA]</scope>
    <source>
        <strain evidence="4 5">YK9</strain>
    </source>
</reference>
<dbReference type="PANTHER" id="PTHR46825">
    <property type="entry name" value="D-ALANYL-D-ALANINE-CARBOXYPEPTIDASE/ENDOPEPTIDASE AMPH"/>
    <property type="match status" value="1"/>
</dbReference>
<evidence type="ECO:0000256" key="2">
    <source>
        <dbReference type="SAM" id="SignalP"/>
    </source>
</evidence>
<feature type="transmembrane region" description="Helical" evidence="1">
    <location>
        <begin position="516"/>
        <end position="543"/>
    </location>
</feature>
<keyword evidence="2" id="KW-0732">Signal</keyword>
<dbReference type="STRING" id="717606.PaecuDRAFT_4262"/>
<name>E0IF21_9BACL</name>
<gene>
    <name evidence="4" type="ORF">PaecuDRAFT_4262</name>
</gene>
<evidence type="ECO:0000256" key="1">
    <source>
        <dbReference type="SAM" id="Phobius"/>
    </source>
</evidence>
<dbReference type="InterPro" id="IPR001466">
    <property type="entry name" value="Beta-lactam-related"/>
</dbReference>
<dbReference type="PANTHER" id="PTHR46825:SF9">
    <property type="entry name" value="BETA-LACTAMASE-RELATED DOMAIN-CONTAINING PROTEIN"/>
    <property type="match status" value="1"/>
</dbReference>
<evidence type="ECO:0000313" key="4">
    <source>
        <dbReference type="EMBL" id="EFM08797.1"/>
    </source>
</evidence>
<organism evidence="4 5">
    <name type="scientific">Paenibacillus curdlanolyticus YK9</name>
    <dbReference type="NCBI Taxonomy" id="717606"/>
    <lineage>
        <taxon>Bacteria</taxon>
        <taxon>Bacillati</taxon>
        <taxon>Bacillota</taxon>
        <taxon>Bacilli</taxon>
        <taxon>Bacillales</taxon>
        <taxon>Paenibacillaceae</taxon>
        <taxon>Paenibacillus</taxon>
    </lineage>
</organism>
<proteinExistence type="predicted"/>
<dbReference type="EMBL" id="AEDD01000013">
    <property type="protein sequence ID" value="EFM08797.1"/>
    <property type="molecule type" value="Genomic_DNA"/>
</dbReference>
<feature type="signal peptide" evidence="2">
    <location>
        <begin position="1"/>
        <end position="24"/>
    </location>
</feature>
<evidence type="ECO:0000259" key="3">
    <source>
        <dbReference type="Pfam" id="PF00144"/>
    </source>
</evidence>
<feature type="chain" id="PRO_5003136387" evidence="2">
    <location>
        <begin position="25"/>
        <end position="600"/>
    </location>
</feature>
<feature type="transmembrane region" description="Helical" evidence="1">
    <location>
        <begin position="478"/>
        <end position="504"/>
    </location>
</feature>
<dbReference type="Proteomes" id="UP000005387">
    <property type="component" value="Unassembled WGS sequence"/>
</dbReference>
<dbReference type="Pfam" id="PF00144">
    <property type="entry name" value="Beta-lactamase"/>
    <property type="match status" value="1"/>
</dbReference>
<dbReference type="RefSeq" id="WP_006040245.1">
    <property type="nucleotide sequence ID" value="NZ_AEDD01000013.1"/>
</dbReference>
<feature type="domain" description="Beta-lactamase-related" evidence="3">
    <location>
        <begin position="37"/>
        <end position="356"/>
    </location>
</feature>
<accession>E0IF21</accession>
<dbReference type="eggNOG" id="COG1680">
    <property type="taxonomic scope" value="Bacteria"/>
</dbReference>
<dbReference type="OrthoDB" id="846150at2"/>
<dbReference type="SUPFAM" id="SSF56601">
    <property type="entry name" value="beta-lactamase/transpeptidase-like"/>
    <property type="match status" value="1"/>
</dbReference>
<dbReference type="InterPro" id="IPR050491">
    <property type="entry name" value="AmpC-like"/>
</dbReference>
<dbReference type="Gene3D" id="3.40.710.10">
    <property type="entry name" value="DD-peptidase/beta-lactamase superfamily"/>
    <property type="match status" value="1"/>
</dbReference>
<keyword evidence="5" id="KW-1185">Reference proteome</keyword>
<evidence type="ECO:0000313" key="5">
    <source>
        <dbReference type="Proteomes" id="UP000005387"/>
    </source>
</evidence>
<keyword evidence="1" id="KW-0812">Transmembrane</keyword>
<feature type="transmembrane region" description="Helical" evidence="1">
    <location>
        <begin position="549"/>
        <end position="571"/>
    </location>
</feature>
<keyword evidence="1" id="KW-1133">Transmembrane helix</keyword>
<sequence length="600" mass="68002">MSKWVRMIVLALLACMLMPELVHASAPNADEAKIFIDEFMSRKMKEDHIPGAVVAIVRDGRTEVLSGYGYADLERKIAADPDRTIFRLGSISKSITATAVMQLQEAGKLDLHADIKRYIPELDLGGRNDQPITAHDLLTHTAGFCESVYGVGRDKSKQVSLAEAISSHLPALCRQPGEQIAYSNQGMSLAGYLVERVSDRPYEDYVRDNIFKPLKMTHASFRLVETDPFLAKNYSYAKGKYTATPYSYIHHLPAGAMNATAADMSHYMIAHLQQGLFEGGRILSEKTAEWMHATQFTIDKRMPGMTYGFFERYQNGLRLIEHDGGIDDFAAYMYLIPSEKTGIFIATNAGGGTDATEQLINEYLIRFYPKQPETASTGTIPSLEELTKWQGYYIPNRAHMKGPLNFAQNLSTVRLKAIADGVLMLDNERYKAIAPNYFYKEEDTDQRLFIDSVHHTFAHSAIPTMMYERQNSPFYSPILHLVLFLALTFIYPARLLTAVMGWVIRRIRHKPNEFHWLDALASLSFIGYFIFIASTVELFINAIPWWADWAMHLPFLIVFAQVAGIGIMLVYKRKVTWLQYLFTAASVIDVAYLYAWGFFQ</sequence>
<protein>
    <submittedName>
        <fullName evidence="4">Beta-lactamase</fullName>
    </submittedName>
</protein>